<organism evidence="3 4">
    <name type="scientific">Erythrobacter aureus</name>
    <dbReference type="NCBI Taxonomy" id="2182384"/>
    <lineage>
        <taxon>Bacteria</taxon>
        <taxon>Pseudomonadati</taxon>
        <taxon>Pseudomonadota</taxon>
        <taxon>Alphaproteobacteria</taxon>
        <taxon>Sphingomonadales</taxon>
        <taxon>Erythrobacteraceae</taxon>
        <taxon>Erythrobacter/Porphyrobacter group</taxon>
        <taxon>Erythrobacter</taxon>
    </lineage>
</organism>
<name>A0A345YFY8_9SPHN</name>
<accession>A0A345YFY8</accession>
<dbReference type="Pfam" id="PF02350">
    <property type="entry name" value="Epimerase_2"/>
    <property type="match status" value="1"/>
</dbReference>
<dbReference type="OrthoDB" id="9803238at2"/>
<dbReference type="AlphaFoldDB" id="A0A345YFY8"/>
<dbReference type="EC" id="5.1.3.14" evidence="3"/>
<dbReference type="KEGG" id="err:DVR09_11335"/>
<dbReference type="InterPro" id="IPR003331">
    <property type="entry name" value="UDP_GlcNAc_Epimerase_2_dom"/>
</dbReference>
<gene>
    <name evidence="3" type="ORF">DVR09_11335</name>
</gene>
<reference evidence="4" key="1">
    <citation type="submission" date="2018-07" db="EMBL/GenBank/DDBJ databases">
        <title>Genome sequence of Erythrobacter strain YH-07, an antagonistic bacterium isolated from Yellow Sea.</title>
        <authorList>
            <person name="Tang T."/>
            <person name="Liu Q."/>
            <person name="Sun X."/>
        </authorList>
    </citation>
    <scope>NUCLEOTIDE SEQUENCE [LARGE SCALE GENOMIC DNA]</scope>
    <source>
        <strain evidence="4">YH-07</strain>
    </source>
</reference>
<evidence type="ECO:0000256" key="1">
    <source>
        <dbReference type="RuleBase" id="RU003513"/>
    </source>
</evidence>
<dbReference type="GO" id="GO:0008761">
    <property type="term" value="F:UDP-N-acetylglucosamine 2-epimerase activity"/>
    <property type="evidence" value="ECO:0007669"/>
    <property type="project" value="UniProtKB-EC"/>
</dbReference>
<proteinExistence type="inferred from homology"/>
<evidence type="ECO:0000313" key="3">
    <source>
        <dbReference type="EMBL" id="AXK42840.1"/>
    </source>
</evidence>
<sequence length="355" mass="38602">MKVATILGARPQLIKASVVSAEMARRGVDEAIIHTGQHFDDNMSSVFLSEMGVPEPVVNLGIGGGSHGQNTGRMLEQLEAELVRLKPDWVVVYGDTDSTLAGALAAAKLHIPIAHIEAGLRSFNRGMPEEINRVVTDHVATALFTPTDTAIECLRSEGLHGDRVVKSGDVMFDVAIQYGRVSDEQSTIVEKLDLEGVNFILATIHRAENTDDPQRLKAIFGGFGELQRCIVLPLHPRTKSRITTSSITLPPNLRIIDPVGYLDMLALEKNAQLIVTDSGGVQKEAFFHGVPCVTLRDETEWVELVDMGWNRLASPTSADAVVEAIRQTDSGNRKDGQPYGTGNASQIIVDSLLHW</sequence>
<keyword evidence="4" id="KW-1185">Reference proteome</keyword>
<protein>
    <submittedName>
        <fullName evidence="3">UDP-N-acetylglucosamine 2-epimerase (Non-hydrolyzing)</fullName>
        <ecNumber evidence="3">5.1.3.14</ecNumber>
    </submittedName>
</protein>
<dbReference type="CDD" id="cd03786">
    <property type="entry name" value="GTB_UDP-GlcNAc_2-Epimerase"/>
    <property type="match status" value="1"/>
</dbReference>
<keyword evidence="1 3" id="KW-0413">Isomerase</keyword>
<feature type="domain" description="UDP-N-acetylglucosamine 2-epimerase" evidence="2">
    <location>
        <begin position="25"/>
        <end position="352"/>
    </location>
</feature>
<dbReference type="EMBL" id="CP031357">
    <property type="protein sequence ID" value="AXK42840.1"/>
    <property type="molecule type" value="Genomic_DNA"/>
</dbReference>
<evidence type="ECO:0000259" key="2">
    <source>
        <dbReference type="Pfam" id="PF02350"/>
    </source>
</evidence>
<dbReference type="PANTHER" id="PTHR43174:SF1">
    <property type="entry name" value="UDP-N-ACETYLGLUCOSAMINE 2-EPIMERASE"/>
    <property type="match status" value="1"/>
</dbReference>
<dbReference type="NCBIfam" id="TIGR00236">
    <property type="entry name" value="wecB"/>
    <property type="match status" value="1"/>
</dbReference>
<dbReference type="Gene3D" id="3.40.50.2000">
    <property type="entry name" value="Glycogen Phosphorylase B"/>
    <property type="match status" value="2"/>
</dbReference>
<dbReference type="Proteomes" id="UP000254508">
    <property type="component" value="Chromosome"/>
</dbReference>
<comment type="similarity">
    <text evidence="1">Belongs to the UDP-N-acetylglucosamine 2-epimerase family.</text>
</comment>
<dbReference type="PANTHER" id="PTHR43174">
    <property type="entry name" value="UDP-N-ACETYLGLUCOSAMINE 2-EPIMERASE"/>
    <property type="match status" value="1"/>
</dbReference>
<dbReference type="InterPro" id="IPR029767">
    <property type="entry name" value="WecB-like"/>
</dbReference>
<dbReference type="RefSeq" id="WP_115417018.1">
    <property type="nucleotide sequence ID" value="NZ_CP031357.1"/>
</dbReference>
<dbReference type="SUPFAM" id="SSF53756">
    <property type="entry name" value="UDP-Glycosyltransferase/glycogen phosphorylase"/>
    <property type="match status" value="1"/>
</dbReference>
<evidence type="ECO:0000313" key="4">
    <source>
        <dbReference type="Proteomes" id="UP000254508"/>
    </source>
</evidence>